<keyword evidence="1" id="KW-0812">Transmembrane</keyword>
<name>A0A840Y701_9PROT</name>
<protein>
    <submittedName>
        <fullName evidence="2">Transposase-like protein</fullName>
    </submittedName>
</protein>
<dbReference type="Proteomes" id="UP000580654">
    <property type="component" value="Unassembled WGS sequence"/>
</dbReference>
<proteinExistence type="predicted"/>
<accession>A0A840Y701</accession>
<organism evidence="2 3">
    <name type="scientific">Muricoccus pecuniae</name>
    <dbReference type="NCBI Taxonomy" id="693023"/>
    <lineage>
        <taxon>Bacteria</taxon>
        <taxon>Pseudomonadati</taxon>
        <taxon>Pseudomonadota</taxon>
        <taxon>Alphaproteobacteria</taxon>
        <taxon>Acetobacterales</taxon>
        <taxon>Roseomonadaceae</taxon>
        <taxon>Muricoccus</taxon>
    </lineage>
</organism>
<keyword evidence="1" id="KW-1133">Transmembrane helix</keyword>
<evidence type="ECO:0000256" key="1">
    <source>
        <dbReference type="SAM" id="Phobius"/>
    </source>
</evidence>
<keyword evidence="3" id="KW-1185">Reference proteome</keyword>
<sequence>MARRRELGGIGAGRSFKARQFAAEVILWAVRWYLMFPISYRDLGLMLQDRGVGIAHTTLFR</sequence>
<reference evidence="2 3" key="1">
    <citation type="submission" date="2020-08" db="EMBL/GenBank/DDBJ databases">
        <title>Genomic Encyclopedia of Type Strains, Phase IV (KMG-IV): sequencing the most valuable type-strain genomes for metagenomic binning, comparative biology and taxonomic classification.</title>
        <authorList>
            <person name="Goeker M."/>
        </authorList>
    </citation>
    <scope>NUCLEOTIDE SEQUENCE [LARGE SCALE GENOMIC DNA]</scope>
    <source>
        <strain evidence="2 3">DSM 25622</strain>
    </source>
</reference>
<gene>
    <name evidence="2" type="ORF">FHS87_004586</name>
</gene>
<dbReference type="EMBL" id="JACIJD010000049">
    <property type="protein sequence ID" value="MBB5696515.1"/>
    <property type="molecule type" value="Genomic_DNA"/>
</dbReference>
<comment type="caution">
    <text evidence="2">The sequence shown here is derived from an EMBL/GenBank/DDBJ whole genome shotgun (WGS) entry which is preliminary data.</text>
</comment>
<dbReference type="AlphaFoldDB" id="A0A840Y701"/>
<keyword evidence="1" id="KW-0472">Membrane</keyword>
<feature type="transmembrane region" description="Helical" evidence="1">
    <location>
        <begin position="21"/>
        <end position="40"/>
    </location>
</feature>
<evidence type="ECO:0000313" key="2">
    <source>
        <dbReference type="EMBL" id="MBB5696515.1"/>
    </source>
</evidence>
<evidence type="ECO:0000313" key="3">
    <source>
        <dbReference type="Proteomes" id="UP000580654"/>
    </source>
</evidence>